<keyword evidence="3" id="KW-1185">Reference proteome</keyword>
<comment type="caution">
    <text evidence="2">The sequence shown here is derived from an EMBL/GenBank/DDBJ whole genome shotgun (WGS) entry which is preliminary data.</text>
</comment>
<accession>A0A8I2YQ69</accession>
<protein>
    <submittedName>
        <fullName evidence="2">Uncharacterized protein</fullName>
    </submittedName>
</protein>
<organism evidence="2 3">
    <name type="scientific">Boletus reticuloceps</name>
    <dbReference type="NCBI Taxonomy" id="495285"/>
    <lineage>
        <taxon>Eukaryota</taxon>
        <taxon>Fungi</taxon>
        <taxon>Dikarya</taxon>
        <taxon>Basidiomycota</taxon>
        <taxon>Agaricomycotina</taxon>
        <taxon>Agaricomycetes</taxon>
        <taxon>Agaricomycetidae</taxon>
        <taxon>Boletales</taxon>
        <taxon>Boletineae</taxon>
        <taxon>Boletaceae</taxon>
        <taxon>Boletoideae</taxon>
        <taxon>Boletus</taxon>
    </lineage>
</organism>
<reference evidence="2" key="1">
    <citation type="submission" date="2021-03" db="EMBL/GenBank/DDBJ databases">
        <title>Evolutionary innovations through gain and loss of genes in the ectomycorrhizal Boletales.</title>
        <authorList>
            <person name="Wu G."/>
            <person name="Miyauchi S."/>
            <person name="Morin E."/>
            <person name="Yang Z.-L."/>
            <person name="Xu J."/>
            <person name="Martin F.M."/>
        </authorList>
    </citation>
    <scope>NUCLEOTIDE SEQUENCE</scope>
    <source>
        <strain evidence="2">BR01</strain>
    </source>
</reference>
<evidence type="ECO:0000313" key="2">
    <source>
        <dbReference type="EMBL" id="KAG6375043.1"/>
    </source>
</evidence>
<dbReference type="AlphaFoldDB" id="A0A8I2YQ69"/>
<dbReference type="EMBL" id="JAGFBS010000016">
    <property type="protein sequence ID" value="KAG6375043.1"/>
    <property type="molecule type" value="Genomic_DNA"/>
</dbReference>
<sequence length="107" mass="11001">MPIPSGKHVFSAQETAAAGVTLPSAFVASKSPFGPPPARRAASETSADDGSGAGAGATQRVGGTRAAQWQPVAAPPPPPEEQAEGVQGEWVQVLYDYGSEVWRSLKE</sequence>
<feature type="region of interest" description="Disordered" evidence="1">
    <location>
        <begin position="27"/>
        <end position="87"/>
    </location>
</feature>
<proteinExistence type="predicted"/>
<evidence type="ECO:0000256" key="1">
    <source>
        <dbReference type="SAM" id="MobiDB-lite"/>
    </source>
</evidence>
<evidence type="ECO:0000313" key="3">
    <source>
        <dbReference type="Proteomes" id="UP000683000"/>
    </source>
</evidence>
<gene>
    <name evidence="2" type="ORF">JVT61DRAFT_3824</name>
</gene>
<dbReference type="Proteomes" id="UP000683000">
    <property type="component" value="Unassembled WGS sequence"/>
</dbReference>
<name>A0A8I2YQ69_9AGAM</name>